<keyword evidence="2" id="KW-1133">Transmembrane helix</keyword>
<dbReference type="Pfam" id="PF00892">
    <property type="entry name" value="EamA"/>
    <property type="match status" value="2"/>
</dbReference>
<dbReference type="InterPro" id="IPR000620">
    <property type="entry name" value="EamA_dom"/>
</dbReference>
<feature type="transmembrane region" description="Helical" evidence="2">
    <location>
        <begin position="31"/>
        <end position="50"/>
    </location>
</feature>
<dbReference type="AlphaFoldDB" id="A0A6M0SCL2"/>
<evidence type="ECO:0000256" key="1">
    <source>
        <dbReference type="ARBA" id="ARBA00007362"/>
    </source>
</evidence>
<feature type="transmembrane region" description="Helical" evidence="2">
    <location>
        <begin position="222"/>
        <end position="244"/>
    </location>
</feature>
<comment type="caution">
    <text evidence="4">The sequence shown here is derived from an EMBL/GenBank/DDBJ whole genome shotgun (WGS) entry which is preliminary data.</text>
</comment>
<gene>
    <name evidence="4" type="ORF">D0962_26225</name>
</gene>
<comment type="similarity">
    <text evidence="1">Belongs to the EamA transporter family.</text>
</comment>
<feature type="transmembrane region" description="Helical" evidence="2">
    <location>
        <begin position="117"/>
        <end position="133"/>
    </location>
</feature>
<evidence type="ECO:0000313" key="4">
    <source>
        <dbReference type="EMBL" id="NEZ66219.1"/>
    </source>
</evidence>
<name>A0A6M0SCL2_9CYAN</name>
<evidence type="ECO:0000256" key="2">
    <source>
        <dbReference type="SAM" id="Phobius"/>
    </source>
</evidence>
<feature type="transmembrane region" description="Helical" evidence="2">
    <location>
        <begin position="62"/>
        <end position="80"/>
    </location>
</feature>
<feature type="domain" description="EamA" evidence="3">
    <location>
        <begin position="157"/>
        <end position="291"/>
    </location>
</feature>
<dbReference type="EMBL" id="QZCE01000002">
    <property type="protein sequence ID" value="NEZ66219.1"/>
    <property type="molecule type" value="Genomic_DNA"/>
</dbReference>
<evidence type="ECO:0000259" key="3">
    <source>
        <dbReference type="Pfam" id="PF00892"/>
    </source>
</evidence>
<dbReference type="RefSeq" id="WP_163668159.1">
    <property type="nucleotide sequence ID" value="NZ_QZCE01000002.1"/>
</dbReference>
<dbReference type="SUPFAM" id="SSF103481">
    <property type="entry name" value="Multidrug resistance efflux transporter EmrE"/>
    <property type="match status" value="2"/>
</dbReference>
<sequence length="293" mass="30803">MLWLALASGTALCEALKDATGKQALKSLDEYSVLLGFTSAGALLMAILMLATEGPPTLGPDFGLAILVGGSLNILAFTLYTRAIKIADLSLTVPLVTLTPLFLLVTSPIIVGEWPTGLDVMGVLFLIVGSYILNLKPSEGFTLAPLRALMTNPGSRMMMGVAFLWSITSNFDKVGTLNSSSLFWGMSLFGTIAMGMMPFVVQRAWQKGAGLVIGELRSQASFIVLAGIFNAIGVSLQFIALTLAPVAQVIAVKRMSALISVGFGYALFGETGLKERLLGAAIMVSGVAIMAMD</sequence>
<feature type="transmembrane region" description="Helical" evidence="2">
    <location>
        <begin position="182"/>
        <end position="201"/>
    </location>
</feature>
<feature type="transmembrane region" description="Helical" evidence="2">
    <location>
        <begin position="250"/>
        <end position="268"/>
    </location>
</feature>
<dbReference type="Proteomes" id="UP000473574">
    <property type="component" value="Unassembled WGS sequence"/>
</dbReference>
<dbReference type="GO" id="GO:0016020">
    <property type="term" value="C:membrane"/>
    <property type="evidence" value="ECO:0007669"/>
    <property type="project" value="InterPro"/>
</dbReference>
<accession>A0A6M0SCL2</accession>
<feature type="domain" description="EamA" evidence="3">
    <location>
        <begin position="2"/>
        <end position="134"/>
    </location>
</feature>
<reference evidence="4 5" key="1">
    <citation type="journal article" date="2020" name="Microb. Ecol.">
        <title>Ecogenomics of the Marine Benthic Filamentous Cyanobacterium Adonisia.</title>
        <authorList>
            <person name="Walter J.M."/>
            <person name="Coutinho F.H."/>
            <person name="Leomil L."/>
            <person name="Hargreaves P.I."/>
            <person name="Campeao M.E."/>
            <person name="Vieira V.V."/>
            <person name="Silva B.S."/>
            <person name="Fistarol G.O."/>
            <person name="Salomon P.S."/>
            <person name="Sawabe T."/>
            <person name="Mino S."/>
            <person name="Hosokawa M."/>
            <person name="Miyashita H."/>
            <person name="Maruyama F."/>
            <person name="van Verk M.C."/>
            <person name="Dutilh B.E."/>
            <person name="Thompson C.C."/>
            <person name="Thompson F.L."/>
        </authorList>
    </citation>
    <scope>NUCLEOTIDE SEQUENCE [LARGE SCALE GENOMIC DNA]</scope>
    <source>
        <strain evidence="4 5">CCMR0082</strain>
    </source>
</reference>
<dbReference type="InterPro" id="IPR037185">
    <property type="entry name" value="EmrE-like"/>
</dbReference>
<dbReference type="Gene3D" id="1.10.3730.20">
    <property type="match status" value="1"/>
</dbReference>
<evidence type="ECO:0000313" key="5">
    <source>
        <dbReference type="Proteomes" id="UP000473574"/>
    </source>
</evidence>
<keyword evidence="2" id="KW-0472">Membrane</keyword>
<feature type="transmembrane region" description="Helical" evidence="2">
    <location>
        <begin position="86"/>
        <end position="105"/>
    </location>
</feature>
<organism evidence="4 5">
    <name type="scientific">Adonisia turfae CCMR0082</name>
    <dbReference type="NCBI Taxonomy" id="2304604"/>
    <lineage>
        <taxon>Bacteria</taxon>
        <taxon>Bacillati</taxon>
        <taxon>Cyanobacteriota</taxon>
        <taxon>Adonisia</taxon>
        <taxon>Adonisia turfae</taxon>
    </lineage>
</organism>
<keyword evidence="2" id="KW-0812">Transmembrane</keyword>
<proteinExistence type="inferred from homology"/>
<protein>
    <submittedName>
        <fullName evidence="4">EamA family transporter</fullName>
    </submittedName>
</protein>
<feature type="transmembrane region" description="Helical" evidence="2">
    <location>
        <begin position="275"/>
        <end position="292"/>
    </location>
</feature>